<feature type="region of interest" description="Disordered" evidence="1">
    <location>
        <begin position="73"/>
        <end position="121"/>
    </location>
</feature>
<dbReference type="AlphaFoldDB" id="A0AAU9U5K4"/>
<keyword evidence="3" id="KW-1185">Reference proteome</keyword>
<evidence type="ECO:0000313" key="3">
    <source>
        <dbReference type="Proteomes" id="UP001153954"/>
    </source>
</evidence>
<sequence>MDKLATNHSTHDFNKFWKSRNQLNVKPSLLKSMSEEPEEDVSIDQEGNINLVTSRNKNVHITATAKVVQMEIAERAPQNQEDSSDKVKMKRKKKNDTVDKTVTVERAEPGPTMTRGMRWKK</sequence>
<accession>A0AAU9U5K4</accession>
<dbReference type="Proteomes" id="UP001153954">
    <property type="component" value="Unassembled WGS sequence"/>
</dbReference>
<protein>
    <submittedName>
        <fullName evidence="2">Uncharacterized protein</fullName>
    </submittedName>
</protein>
<evidence type="ECO:0000313" key="2">
    <source>
        <dbReference type="EMBL" id="CAH2094423.1"/>
    </source>
</evidence>
<gene>
    <name evidence="2" type="ORF">EEDITHA_LOCUS9988</name>
</gene>
<feature type="compositionally biased region" description="Basic and acidic residues" evidence="1">
    <location>
        <begin position="95"/>
        <end position="108"/>
    </location>
</feature>
<reference evidence="2" key="1">
    <citation type="submission" date="2022-03" db="EMBL/GenBank/DDBJ databases">
        <authorList>
            <person name="Tunstrom K."/>
        </authorList>
    </citation>
    <scope>NUCLEOTIDE SEQUENCE</scope>
</reference>
<name>A0AAU9U5K4_EUPED</name>
<dbReference type="EMBL" id="CAKOGL010000014">
    <property type="protein sequence ID" value="CAH2094423.1"/>
    <property type="molecule type" value="Genomic_DNA"/>
</dbReference>
<organism evidence="2 3">
    <name type="scientific">Euphydryas editha</name>
    <name type="common">Edith's checkerspot</name>
    <dbReference type="NCBI Taxonomy" id="104508"/>
    <lineage>
        <taxon>Eukaryota</taxon>
        <taxon>Metazoa</taxon>
        <taxon>Ecdysozoa</taxon>
        <taxon>Arthropoda</taxon>
        <taxon>Hexapoda</taxon>
        <taxon>Insecta</taxon>
        <taxon>Pterygota</taxon>
        <taxon>Neoptera</taxon>
        <taxon>Endopterygota</taxon>
        <taxon>Lepidoptera</taxon>
        <taxon>Glossata</taxon>
        <taxon>Ditrysia</taxon>
        <taxon>Papilionoidea</taxon>
        <taxon>Nymphalidae</taxon>
        <taxon>Nymphalinae</taxon>
        <taxon>Euphydryas</taxon>
    </lineage>
</organism>
<evidence type="ECO:0000256" key="1">
    <source>
        <dbReference type="SAM" id="MobiDB-lite"/>
    </source>
</evidence>
<comment type="caution">
    <text evidence="2">The sequence shown here is derived from an EMBL/GenBank/DDBJ whole genome shotgun (WGS) entry which is preliminary data.</text>
</comment>
<proteinExistence type="predicted"/>